<evidence type="ECO:0000313" key="4">
    <source>
        <dbReference type="EMBL" id="KPP57277.1"/>
    </source>
</evidence>
<dbReference type="SUPFAM" id="SSF52047">
    <property type="entry name" value="RNI-like"/>
    <property type="match status" value="1"/>
</dbReference>
<keyword evidence="1" id="KW-0433">Leucine-rich repeat</keyword>
<dbReference type="SMART" id="SM00368">
    <property type="entry name" value="LRR_RI"/>
    <property type="match status" value="2"/>
</dbReference>
<evidence type="ECO:0000256" key="2">
    <source>
        <dbReference type="ARBA" id="ARBA00022737"/>
    </source>
</evidence>
<sequence length="118" mass="13336">MIKMHFTLNSTYTTFLFYAMFLLTNICPKAEPVQPDRDLLRCSGLSSHLTLFTPERIRSQLSDCCVPERGCDSLASVLHSNSCSHLRELDLSNNDLLDSGVKKLSAGLEYRHCKLEIL</sequence>
<dbReference type="EMBL" id="JARO02016977">
    <property type="protein sequence ID" value="KPP57277.1"/>
    <property type="molecule type" value="Genomic_DNA"/>
</dbReference>
<proteinExistence type="predicted"/>
<evidence type="ECO:0000256" key="1">
    <source>
        <dbReference type="ARBA" id="ARBA00022614"/>
    </source>
</evidence>
<reference evidence="4 5" key="1">
    <citation type="submission" date="2015-08" db="EMBL/GenBank/DDBJ databases">
        <title>The genome of the Asian arowana (Scleropages formosus).</title>
        <authorList>
            <person name="Tan M.H."/>
            <person name="Gan H.M."/>
            <person name="Croft L.J."/>
            <person name="Austin C.M."/>
        </authorList>
    </citation>
    <scope>NUCLEOTIDE SEQUENCE [LARGE SCALE GENOMIC DNA]</scope>
    <source>
        <strain evidence="4">Aro1</strain>
    </source>
</reference>
<keyword evidence="3" id="KW-0732">Signal</keyword>
<feature type="non-terminal residue" evidence="4">
    <location>
        <position position="118"/>
    </location>
</feature>
<dbReference type="Pfam" id="PF13516">
    <property type="entry name" value="LRR_6"/>
    <property type="match status" value="1"/>
</dbReference>
<dbReference type="InterPro" id="IPR051261">
    <property type="entry name" value="NLR"/>
</dbReference>
<feature type="signal peptide" evidence="3">
    <location>
        <begin position="1"/>
        <end position="32"/>
    </location>
</feature>
<dbReference type="PANTHER" id="PTHR24106">
    <property type="entry name" value="NACHT, LRR AND CARD DOMAINS-CONTAINING"/>
    <property type="match status" value="1"/>
</dbReference>
<gene>
    <name evidence="4" type="ORF">Z043_125019</name>
</gene>
<dbReference type="AlphaFoldDB" id="A0A0P7T8Q4"/>
<feature type="chain" id="PRO_5006142943" evidence="3">
    <location>
        <begin position="33"/>
        <end position="118"/>
    </location>
</feature>
<dbReference type="Proteomes" id="UP000034805">
    <property type="component" value="Unassembled WGS sequence"/>
</dbReference>
<organism evidence="4 5">
    <name type="scientific">Scleropages formosus</name>
    <name type="common">Asian bonytongue</name>
    <name type="synonym">Osteoglossum formosum</name>
    <dbReference type="NCBI Taxonomy" id="113540"/>
    <lineage>
        <taxon>Eukaryota</taxon>
        <taxon>Metazoa</taxon>
        <taxon>Chordata</taxon>
        <taxon>Craniata</taxon>
        <taxon>Vertebrata</taxon>
        <taxon>Euteleostomi</taxon>
        <taxon>Actinopterygii</taxon>
        <taxon>Neopterygii</taxon>
        <taxon>Teleostei</taxon>
        <taxon>Osteoglossocephala</taxon>
        <taxon>Osteoglossomorpha</taxon>
        <taxon>Osteoglossiformes</taxon>
        <taxon>Osteoglossidae</taxon>
        <taxon>Scleropages</taxon>
    </lineage>
</organism>
<dbReference type="InterPro" id="IPR032675">
    <property type="entry name" value="LRR_dom_sf"/>
</dbReference>
<accession>A0A0P7T8Q4</accession>
<evidence type="ECO:0000256" key="3">
    <source>
        <dbReference type="SAM" id="SignalP"/>
    </source>
</evidence>
<name>A0A0P7T8Q4_SCLFO</name>
<dbReference type="Gene3D" id="3.80.10.10">
    <property type="entry name" value="Ribonuclease Inhibitor"/>
    <property type="match status" value="1"/>
</dbReference>
<protein>
    <submittedName>
        <fullName evidence="4">Uncharacterized protein</fullName>
    </submittedName>
</protein>
<dbReference type="STRING" id="113540.ENSSFOP00015036382"/>
<comment type="caution">
    <text evidence="4">The sequence shown here is derived from an EMBL/GenBank/DDBJ whole genome shotgun (WGS) entry which is preliminary data.</text>
</comment>
<evidence type="ECO:0000313" key="5">
    <source>
        <dbReference type="Proteomes" id="UP000034805"/>
    </source>
</evidence>
<dbReference type="InterPro" id="IPR001611">
    <property type="entry name" value="Leu-rich_rpt"/>
</dbReference>
<keyword evidence="2" id="KW-0677">Repeat</keyword>